<dbReference type="Proteomes" id="UP000264179">
    <property type="component" value="Unassembled WGS sequence"/>
</dbReference>
<dbReference type="PANTHER" id="PTHR41247:SF1">
    <property type="entry name" value="HTH-TYPE TRANSCRIPTIONAL REPRESSOR YCNK"/>
    <property type="match status" value="1"/>
</dbReference>
<dbReference type="EMBL" id="DPOP01000050">
    <property type="protein sequence ID" value="HCW66595.1"/>
    <property type="molecule type" value="Genomic_DNA"/>
</dbReference>
<evidence type="ECO:0000313" key="3">
    <source>
        <dbReference type="Proteomes" id="UP000264179"/>
    </source>
</evidence>
<protein>
    <submittedName>
        <fullName evidence="1">Copper resistance protein CopZ</fullName>
    </submittedName>
</protein>
<comment type="caution">
    <text evidence="1">The sequence shown here is derived from an EMBL/GenBank/DDBJ whole genome shotgun (WGS) entry which is preliminary data.</text>
</comment>
<dbReference type="PANTHER" id="PTHR41247">
    <property type="entry name" value="HTH-TYPE TRANSCRIPTIONAL REPRESSOR YCNK"/>
    <property type="match status" value="1"/>
</dbReference>
<proteinExistence type="predicted"/>
<dbReference type="EMBL" id="DOOG01000141">
    <property type="protein sequence ID" value="HBU99547.1"/>
    <property type="molecule type" value="Genomic_DNA"/>
</dbReference>
<name>A0A358HWJ0_9PROT</name>
<dbReference type="Proteomes" id="UP000264753">
    <property type="component" value="Unassembled WGS sequence"/>
</dbReference>
<dbReference type="Gene3D" id="3.30.70.2060">
    <property type="match status" value="1"/>
</dbReference>
<evidence type="ECO:0000313" key="4">
    <source>
        <dbReference type="Proteomes" id="UP000264753"/>
    </source>
</evidence>
<dbReference type="Pfam" id="PF05573">
    <property type="entry name" value="NosL"/>
    <property type="match status" value="1"/>
</dbReference>
<dbReference type="Gene3D" id="3.30.70.2050">
    <property type="match status" value="1"/>
</dbReference>
<dbReference type="RefSeq" id="WP_276654123.1">
    <property type="nucleotide sequence ID" value="NZ_DOOG01000141.1"/>
</dbReference>
<reference evidence="3 4" key="1">
    <citation type="journal article" date="2018" name="Nat. Biotechnol.">
        <title>A standardized bacterial taxonomy based on genome phylogeny substantially revises the tree of life.</title>
        <authorList>
            <person name="Parks D.H."/>
            <person name="Chuvochina M."/>
            <person name="Waite D.W."/>
            <person name="Rinke C."/>
            <person name="Skarshewski A."/>
            <person name="Chaumeil P.A."/>
            <person name="Hugenholtz P."/>
        </authorList>
    </citation>
    <scope>NUCLEOTIDE SEQUENCE [LARGE SCALE GENOMIC DNA]</scope>
    <source>
        <strain evidence="1">UBA8707</strain>
        <strain evidence="2">UBA9881</strain>
    </source>
</reference>
<organism evidence="1 4">
    <name type="scientific">Thalassospira lucentensis</name>
    <dbReference type="NCBI Taxonomy" id="168935"/>
    <lineage>
        <taxon>Bacteria</taxon>
        <taxon>Pseudomonadati</taxon>
        <taxon>Pseudomonadota</taxon>
        <taxon>Alphaproteobacteria</taxon>
        <taxon>Rhodospirillales</taxon>
        <taxon>Thalassospiraceae</taxon>
        <taxon>Thalassospira</taxon>
    </lineage>
</organism>
<dbReference type="AlphaFoldDB" id="A0A358HWJ0"/>
<dbReference type="PROSITE" id="PS51257">
    <property type="entry name" value="PROKAR_LIPOPROTEIN"/>
    <property type="match status" value="1"/>
</dbReference>
<dbReference type="InterPro" id="IPR008719">
    <property type="entry name" value="N2O_reductase_NosL"/>
</dbReference>
<dbReference type="SUPFAM" id="SSF160387">
    <property type="entry name" value="NosL/MerB-like"/>
    <property type="match status" value="1"/>
</dbReference>
<sequence>MTFPVKPFPVILIASCLMIMAGCRKQIEESLPPPVAMTEEAVGHFCQMNILEHAGPKAQIHLEGLPHPLFFSQVRDGIAYERMPEQNYKISAVYVSDMSKAHDWEHVGPENWIPAVSAYYVVSSSKAGGMGAPELVPFSDQADARQFVALYGGQVMRLDDVGDALILSNAPVIPPKDTRETAIVPDDDDYRARLEKLRKE</sequence>
<evidence type="ECO:0000313" key="2">
    <source>
        <dbReference type="EMBL" id="HCW66595.1"/>
    </source>
</evidence>
<accession>A0A358HWJ0</accession>
<gene>
    <name evidence="1" type="ORF">DEF21_16815</name>
    <name evidence="2" type="ORF">DHR80_05140</name>
</gene>
<evidence type="ECO:0000313" key="1">
    <source>
        <dbReference type="EMBL" id="HBU99547.1"/>
    </source>
</evidence>